<evidence type="ECO:0000313" key="3">
    <source>
        <dbReference type="Proteomes" id="UP000524237"/>
    </source>
</evidence>
<sequence length="127" mass="14313">MTSNATIVRNTYKSIFANDVEAVMDILSDNVVWHTRGWGPLTGDYQGKDEVRGLLQKFSMLTEGSAETEVESFLEDGNRIVTVMSTRQEKPQVHESKHVDIWDMRDGKLVEYWGIQADQTGAAQAFS</sequence>
<reference evidence="2 3" key="1">
    <citation type="submission" date="2020-07" db="EMBL/GenBank/DDBJ databases">
        <title>Sequencing the genomes of 1000 actinobacteria strains.</title>
        <authorList>
            <person name="Klenk H.-P."/>
        </authorList>
    </citation>
    <scope>NUCLEOTIDE SEQUENCE [LARGE SCALE GENOMIC DNA]</scope>
    <source>
        <strain evidence="2 3">DSM 23737</strain>
    </source>
</reference>
<organism evidence="2 3">
    <name type="scientific">Alpinimonas psychrophila</name>
    <dbReference type="NCBI Taxonomy" id="748908"/>
    <lineage>
        <taxon>Bacteria</taxon>
        <taxon>Bacillati</taxon>
        <taxon>Actinomycetota</taxon>
        <taxon>Actinomycetes</taxon>
        <taxon>Micrococcales</taxon>
        <taxon>Microbacteriaceae</taxon>
        <taxon>Alpinimonas</taxon>
    </lineage>
</organism>
<feature type="domain" description="SnoaL-like" evidence="1">
    <location>
        <begin position="8"/>
        <end position="112"/>
    </location>
</feature>
<gene>
    <name evidence="2" type="ORF">FB555_000782</name>
</gene>
<evidence type="ECO:0000313" key="2">
    <source>
        <dbReference type="EMBL" id="MBA8828711.1"/>
    </source>
</evidence>
<dbReference type="Gene3D" id="3.10.450.50">
    <property type="match status" value="1"/>
</dbReference>
<evidence type="ECO:0000259" key="1">
    <source>
        <dbReference type="Pfam" id="PF12680"/>
    </source>
</evidence>
<keyword evidence="3" id="KW-1185">Reference proteome</keyword>
<dbReference type="EMBL" id="JACGWU010000001">
    <property type="protein sequence ID" value="MBA8828711.1"/>
    <property type="molecule type" value="Genomic_DNA"/>
</dbReference>
<dbReference type="InterPro" id="IPR032710">
    <property type="entry name" value="NTF2-like_dom_sf"/>
</dbReference>
<comment type="caution">
    <text evidence="2">The sequence shown here is derived from an EMBL/GenBank/DDBJ whole genome shotgun (WGS) entry which is preliminary data.</text>
</comment>
<dbReference type="AlphaFoldDB" id="A0A7W3JT25"/>
<keyword evidence="2" id="KW-0413">Isomerase</keyword>
<dbReference type="GO" id="GO:0016853">
    <property type="term" value="F:isomerase activity"/>
    <property type="evidence" value="ECO:0007669"/>
    <property type="project" value="UniProtKB-KW"/>
</dbReference>
<protein>
    <submittedName>
        <fullName evidence="2">Ketosteroid isomerase-like protein</fullName>
    </submittedName>
</protein>
<proteinExistence type="predicted"/>
<dbReference type="RefSeq" id="WP_182484096.1">
    <property type="nucleotide sequence ID" value="NZ_JACGWU010000001.1"/>
</dbReference>
<name>A0A7W3JT25_9MICO</name>
<dbReference type="SUPFAM" id="SSF54427">
    <property type="entry name" value="NTF2-like"/>
    <property type="match status" value="1"/>
</dbReference>
<dbReference type="Pfam" id="PF12680">
    <property type="entry name" value="SnoaL_2"/>
    <property type="match status" value="1"/>
</dbReference>
<dbReference type="Proteomes" id="UP000524237">
    <property type="component" value="Unassembled WGS sequence"/>
</dbReference>
<accession>A0A7W3JT25</accession>
<dbReference type="InterPro" id="IPR037401">
    <property type="entry name" value="SnoaL-like"/>
</dbReference>